<evidence type="ECO:0000256" key="2">
    <source>
        <dbReference type="ARBA" id="ARBA00023043"/>
    </source>
</evidence>
<evidence type="ECO:0000313" key="5">
    <source>
        <dbReference type="Proteomes" id="UP000410492"/>
    </source>
</evidence>
<keyword evidence="2 3" id="KW-0040">ANK repeat</keyword>
<dbReference type="Pfam" id="PF12796">
    <property type="entry name" value="Ank_2"/>
    <property type="match status" value="3"/>
</dbReference>
<name>A0A653DJH1_CALMS</name>
<dbReference type="SMART" id="SM00248">
    <property type="entry name" value="ANK"/>
    <property type="match status" value="10"/>
</dbReference>
<dbReference type="PROSITE" id="PS50297">
    <property type="entry name" value="ANK_REP_REGION"/>
    <property type="match status" value="2"/>
</dbReference>
<organism evidence="4 5">
    <name type="scientific">Callosobruchus maculatus</name>
    <name type="common">Southern cowpea weevil</name>
    <name type="synonym">Pulse bruchid</name>
    <dbReference type="NCBI Taxonomy" id="64391"/>
    <lineage>
        <taxon>Eukaryota</taxon>
        <taxon>Metazoa</taxon>
        <taxon>Ecdysozoa</taxon>
        <taxon>Arthropoda</taxon>
        <taxon>Hexapoda</taxon>
        <taxon>Insecta</taxon>
        <taxon>Pterygota</taxon>
        <taxon>Neoptera</taxon>
        <taxon>Endopterygota</taxon>
        <taxon>Coleoptera</taxon>
        <taxon>Polyphaga</taxon>
        <taxon>Cucujiformia</taxon>
        <taxon>Chrysomeloidea</taxon>
        <taxon>Chrysomelidae</taxon>
        <taxon>Bruchinae</taxon>
        <taxon>Bruchini</taxon>
        <taxon>Callosobruchus</taxon>
    </lineage>
</organism>
<evidence type="ECO:0000313" key="4">
    <source>
        <dbReference type="EMBL" id="VEN60174.1"/>
    </source>
</evidence>
<dbReference type="AlphaFoldDB" id="A0A653DJH1"/>
<sequence length="659" mass="75961">MANGDTTQTLADQIKNHAQSPEKLDELVDKLIVLGYDVCLSVSRQMPLLMYTTKCNLKEATRRLLELLKDKRMNNNIFSKPVRLDTRVGNTIFDKKSLRRSKLKPIVNNRDPSGKAALNYAVENKYYDIACILLLHGASVGSINVEEQKLVLRYSVGQLFRGSVWMRHDLTPVIGLLALKVPEAVLHYSNEKYYSRLLAHFCNLGHIKVIQSLLNSIEDKKRKIDILNQPEFSRIVIQILNDNSEFNDDDCLQMIKYLFDEGMSPKADTERDLIYDILLYSADQGHTKTFKYFAPMGDKKHFNTYIGIATRYNRFDIIEYIRRNYREHTVDAQGNTALHYATWKGHFRSIKYLLENGDDVNINSVNHKGETPLDNAIEENRIDVIKYLMSDYNAQARLPQNQATYSNMRLLINMETHLLRMAAKSRDMLFLDHLVARDIDINQIVDGDMTLLHMAAIAGDDAFTKFLLQHGVIYDMTNKHNKTALDLSISHSQKTLMIVHRLFQANDLKKLIEELTIHRDSWDPFNPMIFLMNVKNRSGHTLLHRAVDLEDEDAVSLFFDYDESYRAFKEKPQTKLERFYVPIDTFAKDFQGNTLLHLAAQNGSTKIVEMLVNKNPSIINIENNRGYTPISVAKNNGHEQVAEFLFLREMKVKCSNLGK</sequence>
<dbReference type="InterPro" id="IPR036770">
    <property type="entry name" value="Ankyrin_rpt-contain_sf"/>
</dbReference>
<dbReference type="SUPFAM" id="SSF48403">
    <property type="entry name" value="Ankyrin repeat"/>
    <property type="match status" value="2"/>
</dbReference>
<dbReference type="Proteomes" id="UP000410492">
    <property type="component" value="Unassembled WGS sequence"/>
</dbReference>
<keyword evidence="1" id="KW-0677">Repeat</keyword>
<feature type="repeat" description="ANK" evidence="3">
    <location>
        <begin position="447"/>
        <end position="479"/>
    </location>
</feature>
<dbReference type="EMBL" id="CAACVG010012380">
    <property type="protein sequence ID" value="VEN60174.1"/>
    <property type="molecule type" value="Genomic_DNA"/>
</dbReference>
<keyword evidence="5" id="KW-1185">Reference proteome</keyword>
<dbReference type="PANTHER" id="PTHR24198:SF165">
    <property type="entry name" value="ANKYRIN REPEAT-CONTAINING PROTEIN-RELATED"/>
    <property type="match status" value="1"/>
</dbReference>
<dbReference type="PROSITE" id="PS50088">
    <property type="entry name" value="ANK_REPEAT"/>
    <property type="match status" value="3"/>
</dbReference>
<accession>A0A653DJH1</accession>
<feature type="repeat" description="ANK" evidence="3">
    <location>
        <begin position="591"/>
        <end position="623"/>
    </location>
</feature>
<feature type="repeat" description="ANK" evidence="3">
    <location>
        <begin position="333"/>
        <end position="365"/>
    </location>
</feature>
<proteinExistence type="predicted"/>
<dbReference type="PANTHER" id="PTHR24198">
    <property type="entry name" value="ANKYRIN REPEAT AND PROTEIN KINASE DOMAIN-CONTAINING PROTEIN"/>
    <property type="match status" value="1"/>
</dbReference>
<dbReference type="InterPro" id="IPR002110">
    <property type="entry name" value="Ankyrin_rpt"/>
</dbReference>
<evidence type="ECO:0000256" key="3">
    <source>
        <dbReference type="PROSITE-ProRule" id="PRU00023"/>
    </source>
</evidence>
<dbReference type="Gene3D" id="1.25.40.20">
    <property type="entry name" value="Ankyrin repeat-containing domain"/>
    <property type="match status" value="4"/>
</dbReference>
<dbReference type="OrthoDB" id="542841at2759"/>
<reference evidence="4 5" key="1">
    <citation type="submission" date="2019-01" db="EMBL/GenBank/DDBJ databases">
        <authorList>
            <person name="Sayadi A."/>
        </authorList>
    </citation>
    <scope>NUCLEOTIDE SEQUENCE [LARGE SCALE GENOMIC DNA]</scope>
</reference>
<gene>
    <name evidence="4" type="ORF">CALMAC_LOCUS17952</name>
</gene>
<evidence type="ECO:0000256" key="1">
    <source>
        <dbReference type="ARBA" id="ARBA00022737"/>
    </source>
</evidence>
<protein>
    <submittedName>
        <fullName evidence="4">Uncharacterized protein</fullName>
    </submittedName>
</protein>